<dbReference type="NCBIfam" id="TIGR01509">
    <property type="entry name" value="HAD-SF-IA-v3"/>
    <property type="match status" value="1"/>
</dbReference>
<dbReference type="SFLD" id="SFLDS00003">
    <property type="entry name" value="Haloacid_Dehalogenase"/>
    <property type="match status" value="1"/>
</dbReference>
<dbReference type="Gene3D" id="1.10.150.240">
    <property type="entry name" value="Putative phosphatase, domain 2"/>
    <property type="match status" value="1"/>
</dbReference>
<comment type="caution">
    <text evidence="1">The sequence shown here is derived from an EMBL/GenBank/DDBJ whole genome shotgun (WGS) entry which is preliminary data.</text>
</comment>
<dbReference type="Gene3D" id="3.40.50.1000">
    <property type="entry name" value="HAD superfamily/HAD-like"/>
    <property type="match status" value="1"/>
</dbReference>
<organism evidence="1 2">
    <name type="scientific">Allocatelliglobosispora scoriae</name>
    <dbReference type="NCBI Taxonomy" id="643052"/>
    <lineage>
        <taxon>Bacteria</taxon>
        <taxon>Bacillati</taxon>
        <taxon>Actinomycetota</taxon>
        <taxon>Actinomycetes</taxon>
        <taxon>Micromonosporales</taxon>
        <taxon>Micromonosporaceae</taxon>
        <taxon>Allocatelliglobosispora</taxon>
    </lineage>
</organism>
<dbReference type="RefSeq" id="WP_184833504.1">
    <property type="nucleotide sequence ID" value="NZ_JACHMN010000002.1"/>
</dbReference>
<dbReference type="InterPro" id="IPR023214">
    <property type="entry name" value="HAD_sf"/>
</dbReference>
<dbReference type="InterPro" id="IPR051806">
    <property type="entry name" value="HAD-like_SPP"/>
</dbReference>
<keyword evidence="2" id="KW-1185">Reference proteome</keyword>
<evidence type="ECO:0000313" key="1">
    <source>
        <dbReference type="EMBL" id="MBB5867955.1"/>
    </source>
</evidence>
<dbReference type="PANTHER" id="PTHR43481">
    <property type="entry name" value="FRUCTOSE-1-PHOSPHATE PHOSPHATASE"/>
    <property type="match status" value="1"/>
</dbReference>
<reference evidence="1 2" key="1">
    <citation type="submission" date="2020-08" db="EMBL/GenBank/DDBJ databases">
        <title>Sequencing the genomes of 1000 actinobacteria strains.</title>
        <authorList>
            <person name="Klenk H.-P."/>
        </authorList>
    </citation>
    <scope>NUCLEOTIDE SEQUENCE [LARGE SCALE GENOMIC DNA]</scope>
    <source>
        <strain evidence="1 2">DSM 45362</strain>
    </source>
</reference>
<sequence>MSGLLAVLCDMDGTLVDTEGCWAAAVEAVAAEHGILLTPRQLADRAGQAAPVTAAFLAGLGAELDGLQEQLDVAFHERVAQDGVEWRPGAQRLLDLLGAADVPLALVTASARRIADTVLATIGAERFAVTVAAEDTVRTKPHPDPYLLAMAMLGFPAEKCVAIEDTPTGVASALAAGCGVLAVPSVVAIDPAPGLVLVDSLVGVGLDLFADAVRAPSGVR</sequence>
<name>A0A841BJY6_9ACTN</name>
<dbReference type="GO" id="GO:0050308">
    <property type="term" value="F:sugar-phosphatase activity"/>
    <property type="evidence" value="ECO:0007669"/>
    <property type="project" value="TreeGrafter"/>
</dbReference>
<accession>A0A841BJY6</accession>
<dbReference type="SFLD" id="SFLDG01129">
    <property type="entry name" value="C1.5:_HAD__Beta-PGM__Phosphata"/>
    <property type="match status" value="1"/>
</dbReference>
<dbReference type="PANTHER" id="PTHR43481:SF4">
    <property type="entry name" value="GLYCEROL-1-PHOSPHATE PHOSPHOHYDROLASE 1-RELATED"/>
    <property type="match status" value="1"/>
</dbReference>
<dbReference type="AlphaFoldDB" id="A0A841BJY6"/>
<dbReference type="InterPro" id="IPR006439">
    <property type="entry name" value="HAD-SF_hydro_IA"/>
</dbReference>
<dbReference type="InterPro" id="IPR036412">
    <property type="entry name" value="HAD-like_sf"/>
</dbReference>
<dbReference type="InterPro" id="IPR023198">
    <property type="entry name" value="PGP-like_dom2"/>
</dbReference>
<dbReference type="Pfam" id="PF00702">
    <property type="entry name" value="Hydrolase"/>
    <property type="match status" value="1"/>
</dbReference>
<dbReference type="Proteomes" id="UP000587527">
    <property type="component" value="Unassembled WGS sequence"/>
</dbReference>
<protein>
    <submittedName>
        <fullName evidence="1">HAD superfamily hydrolase (TIGR01509 family)</fullName>
    </submittedName>
</protein>
<gene>
    <name evidence="1" type="ORF">F4553_001334</name>
</gene>
<dbReference type="SUPFAM" id="SSF56784">
    <property type="entry name" value="HAD-like"/>
    <property type="match status" value="1"/>
</dbReference>
<evidence type="ECO:0000313" key="2">
    <source>
        <dbReference type="Proteomes" id="UP000587527"/>
    </source>
</evidence>
<dbReference type="EMBL" id="JACHMN010000002">
    <property type="protein sequence ID" value="MBB5867955.1"/>
    <property type="molecule type" value="Genomic_DNA"/>
</dbReference>
<keyword evidence="1" id="KW-0378">Hydrolase</keyword>
<proteinExistence type="predicted"/>
<dbReference type="CDD" id="cd07505">
    <property type="entry name" value="HAD_BPGM-like"/>
    <property type="match status" value="1"/>
</dbReference>